<dbReference type="EMBL" id="BPLR01014581">
    <property type="protein sequence ID" value="GIY69761.1"/>
    <property type="molecule type" value="Genomic_DNA"/>
</dbReference>
<evidence type="ECO:0000313" key="4">
    <source>
        <dbReference type="Proteomes" id="UP001054945"/>
    </source>
</evidence>
<evidence type="ECO:0000256" key="1">
    <source>
        <dbReference type="PROSITE-ProRule" id="PRU00497"/>
    </source>
</evidence>
<dbReference type="GO" id="GO:0008010">
    <property type="term" value="F:structural constituent of chitin-based larval cuticle"/>
    <property type="evidence" value="ECO:0007669"/>
    <property type="project" value="TreeGrafter"/>
</dbReference>
<dbReference type="PANTHER" id="PTHR10380:SF235">
    <property type="entry name" value="CUTICULAR PROTEIN 73D, ISOFORM B"/>
    <property type="match status" value="1"/>
</dbReference>
<dbReference type="AlphaFoldDB" id="A0AAV4VHZ2"/>
<dbReference type="InterPro" id="IPR000618">
    <property type="entry name" value="Insect_cuticle"/>
</dbReference>
<reference evidence="3 4" key="1">
    <citation type="submission" date="2021-06" db="EMBL/GenBank/DDBJ databases">
        <title>Caerostris extrusa draft genome.</title>
        <authorList>
            <person name="Kono N."/>
            <person name="Arakawa K."/>
        </authorList>
    </citation>
    <scope>NUCLEOTIDE SEQUENCE [LARGE SCALE GENOMIC DNA]</scope>
</reference>
<name>A0AAV4VHZ2_CAEEX</name>
<keyword evidence="4" id="KW-1185">Reference proteome</keyword>
<protein>
    <submittedName>
        <fullName evidence="3">Uncharacterized protein</fullName>
    </submittedName>
</protein>
<evidence type="ECO:0000256" key="2">
    <source>
        <dbReference type="SAM" id="MobiDB-lite"/>
    </source>
</evidence>
<sequence>MKGSKILYAKLTKNNPHITLKSEINQAKPYTFGYSIKDKYSEQHRDEHSIGAGGVKGSYGYIDAKGVYRKVEYVADKDGFRAKIKTNEPGTANQDPADVKLHKNEKDSYKNAEYEKQTDGYKYYSPIQGGYGGNKKYGDDYNKQGGYGDNKKYGDDYENQGGYGGNKKYGNDYQKQAANGDNKKYGDYENQGGYGSNNKYGDDYKNKEAMEAIVIMEIIRKTKKAMVATGVMEWIIKIKEVMVTTINIMTQMKVVMVATKIMDMMAKIQQVMVAT</sequence>
<gene>
    <name evidence="3" type="ORF">CEXT_308061</name>
</gene>
<organism evidence="3 4">
    <name type="scientific">Caerostris extrusa</name>
    <name type="common">Bark spider</name>
    <name type="synonym">Caerostris bankana</name>
    <dbReference type="NCBI Taxonomy" id="172846"/>
    <lineage>
        <taxon>Eukaryota</taxon>
        <taxon>Metazoa</taxon>
        <taxon>Ecdysozoa</taxon>
        <taxon>Arthropoda</taxon>
        <taxon>Chelicerata</taxon>
        <taxon>Arachnida</taxon>
        <taxon>Araneae</taxon>
        <taxon>Araneomorphae</taxon>
        <taxon>Entelegynae</taxon>
        <taxon>Araneoidea</taxon>
        <taxon>Araneidae</taxon>
        <taxon>Caerostris</taxon>
    </lineage>
</organism>
<proteinExistence type="predicted"/>
<feature type="region of interest" description="Disordered" evidence="2">
    <location>
        <begin position="164"/>
        <end position="192"/>
    </location>
</feature>
<evidence type="ECO:0000313" key="3">
    <source>
        <dbReference type="EMBL" id="GIY69761.1"/>
    </source>
</evidence>
<dbReference type="Pfam" id="PF00379">
    <property type="entry name" value="Chitin_bind_4"/>
    <property type="match status" value="1"/>
</dbReference>
<keyword evidence="1" id="KW-0193">Cuticle</keyword>
<dbReference type="Proteomes" id="UP001054945">
    <property type="component" value="Unassembled WGS sequence"/>
</dbReference>
<accession>A0AAV4VHZ2</accession>
<dbReference type="PROSITE" id="PS51155">
    <property type="entry name" value="CHIT_BIND_RR_2"/>
    <property type="match status" value="1"/>
</dbReference>
<comment type="caution">
    <text evidence="3">The sequence shown here is derived from an EMBL/GenBank/DDBJ whole genome shotgun (WGS) entry which is preliminary data.</text>
</comment>
<dbReference type="GO" id="GO:0062129">
    <property type="term" value="C:chitin-based extracellular matrix"/>
    <property type="evidence" value="ECO:0007669"/>
    <property type="project" value="TreeGrafter"/>
</dbReference>
<dbReference type="InterPro" id="IPR050468">
    <property type="entry name" value="Cuticle_Struct_Prot"/>
</dbReference>
<dbReference type="PANTHER" id="PTHR10380">
    <property type="entry name" value="CUTICLE PROTEIN"/>
    <property type="match status" value="1"/>
</dbReference>